<comment type="cofactor">
    <cofactor evidence="2">
        <name>Zn(2+)</name>
        <dbReference type="ChEBI" id="CHEBI:29105"/>
    </cofactor>
    <text evidence="2">Binds 2 Zn(2+) ions per subunit. One is catalytic and the other provides a structural contribution.</text>
</comment>
<dbReference type="Pfam" id="PF01116">
    <property type="entry name" value="F_bP_aldolase"/>
    <property type="match status" value="1"/>
</dbReference>
<comment type="caution">
    <text evidence="3">The sequence shown here is derived from an EMBL/GenBank/DDBJ whole genome shotgun (WGS) entry which is preliminary data.</text>
</comment>
<reference evidence="3 4" key="1">
    <citation type="submission" date="2017-09" db="EMBL/GenBank/DDBJ databases">
        <title>Depth-based differentiation of microbial function through sediment-hosted aquifers and enrichment of novel symbionts in the deep terrestrial subsurface.</title>
        <authorList>
            <person name="Probst A.J."/>
            <person name="Ladd B."/>
            <person name="Jarett J.K."/>
            <person name="Geller-Mcgrath D.E."/>
            <person name="Sieber C.M."/>
            <person name="Emerson J.B."/>
            <person name="Anantharaman K."/>
            <person name="Thomas B.C."/>
            <person name="Malmstrom R."/>
            <person name="Stieglmeier M."/>
            <person name="Klingl A."/>
            <person name="Woyke T."/>
            <person name="Ryan C.M."/>
            <person name="Banfield J.F."/>
        </authorList>
    </citation>
    <scope>NUCLEOTIDE SEQUENCE [LARGE SCALE GENOMIC DNA]</scope>
    <source>
        <strain evidence="3">CG22_combo_CG10-13_8_21_14_all_37_9</strain>
    </source>
</reference>
<evidence type="ECO:0000313" key="3">
    <source>
        <dbReference type="EMBL" id="PIP58377.1"/>
    </source>
</evidence>
<dbReference type="SUPFAM" id="SSF51569">
    <property type="entry name" value="Aldolase"/>
    <property type="match status" value="1"/>
</dbReference>
<sequence>MITLKETILKAHAEKRAIGHFNFSNLETFKAIVASAQATAQPVILGLSEGERNFIGPKTARALVDNAKQEFGLDLYLNADHVHSLESAKVALEAGFDSITFDRGEVSLEQNIIETKALIDLVRASYPNVLIEGELGFIGHSSEVLTAVPEGAAVSGLSLTTTVDAKRLVDETGIDFLAPAVGNIHGIVSTGEPKLDLDRIKDISLAIGRPLVLHGASGNSIADLEGAIKAGVSIIHLNTEIRLAWRDNLLKDLKALSNEVASYKLSAGAVEAMTALITAKIKLFARQ</sequence>
<proteinExistence type="predicted"/>
<dbReference type="Gene3D" id="3.20.20.70">
    <property type="entry name" value="Aldolase class I"/>
    <property type="match status" value="1"/>
</dbReference>
<gene>
    <name evidence="3" type="ORF">COX02_00575</name>
</gene>
<keyword evidence="2" id="KW-0479">Metal-binding</keyword>
<dbReference type="PIRSF" id="PIRSF001359">
    <property type="entry name" value="F_bP_aldolase_II"/>
    <property type="match status" value="1"/>
</dbReference>
<dbReference type="GO" id="GO:0008270">
    <property type="term" value="F:zinc ion binding"/>
    <property type="evidence" value="ECO:0007669"/>
    <property type="project" value="InterPro"/>
</dbReference>
<accession>A0A2H0BL16</accession>
<dbReference type="AlphaFoldDB" id="A0A2H0BL16"/>
<evidence type="ECO:0000256" key="2">
    <source>
        <dbReference type="PIRSR" id="PIRSR001359-3"/>
    </source>
</evidence>
<feature type="active site" description="Proton donor" evidence="1">
    <location>
        <position position="80"/>
    </location>
</feature>
<organism evidence="3 4">
    <name type="scientific">Candidatus Vogelbacteria bacterium CG22_combo_CG10-13_8_21_14_all_37_9</name>
    <dbReference type="NCBI Taxonomy" id="1975046"/>
    <lineage>
        <taxon>Bacteria</taxon>
        <taxon>Candidatus Vogeliibacteriota</taxon>
    </lineage>
</organism>
<feature type="binding site" evidence="2">
    <location>
        <position position="214"/>
    </location>
    <ligand>
        <name>Zn(2+)</name>
        <dbReference type="ChEBI" id="CHEBI:29105"/>
        <label>1</label>
        <note>catalytic</note>
    </ligand>
</feature>
<dbReference type="Proteomes" id="UP000229334">
    <property type="component" value="Unassembled WGS sequence"/>
</dbReference>
<dbReference type="PANTHER" id="PTHR30304:SF0">
    <property type="entry name" value="D-TAGATOSE-1,6-BISPHOSPHATE ALDOLASE SUBUNIT GATY-RELATED"/>
    <property type="match status" value="1"/>
</dbReference>
<dbReference type="PANTHER" id="PTHR30304">
    <property type="entry name" value="D-TAGATOSE-1,6-BISPHOSPHATE ALDOLASE"/>
    <property type="match status" value="1"/>
</dbReference>
<feature type="binding site" evidence="2">
    <location>
        <position position="102"/>
    </location>
    <ligand>
        <name>Zn(2+)</name>
        <dbReference type="ChEBI" id="CHEBI:29105"/>
        <label>2</label>
    </ligand>
</feature>
<dbReference type="EMBL" id="PCSX01000011">
    <property type="protein sequence ID" value="PIP58377.1"/>
    <property type="molecule type" value="Genomic_DNA"/>
</dbReference>
<feature type="binding site" evidence="2">
    <location>
        <position position="134"/>
    </location>
    <ligand>
        <name>Zn(2+)</name>
        <dbReference type="ChEBI" id="CHEBI:29105"/>
        <label>2</label>
    </ligand>
</feature>
<feature type="binding site" evidence="2">
    <location>
        <position position="81"/>
    </location>
    <ligand>
        <name>Zn(2+)</name>
        <dbReference type="ChEBI" id="CHEBI:29105"/>
        <label>1</label>
        <note>catalytic</note>
    </ligand>
</feature>
<name>A0A2H0BL16_9BACT</name>
<dbReference type="GO" id="GO:0016832">
    <property type="term" value="F:aldehyde-lyase activity"/>
    <property type="evidence" value="ECO:0007669"/>
    <property type="project" value="InterPro"/>
</dbReference>
<protein>
    <submittedName>
        <fullName evidence="3">Tagatose-bisphosphate aldolase</fullName>
    </submittedName>
</protein>
<dbReference type="InterPro" id="IPR000771">
    <property type="entry name" value="FBA_II"/>
</dbReference>
<evidence type="ECO:0000313" key="4">
    <source>
        <dbReference type="Proteomes" id="UP000229334"/>
    </source>
</evidence>
<evidence type="ECO:0000256" key="1">
    <source>
        <dbReference type="PIRSR" id="PIRSR001359-1"/>
    </source>
</evidence>
<dbReference type="InterPro" id="IPR013785">
    <property type="entry name" value="Aldolase_TIM"/>
</dbReference>
<keyword evidence="2" id="KW-0862">Zinc</keyword>
<feature type="binding site" evidence="2">
    <location>
        <position position="185"/>
    </location>
    <ligand>
        <name>Zn(2+)</name>
        <dbReference type="ChEBI" id="CHEBI:29105"/>
        <label>1</label>
        <note>catalytic</note>
    </ligand>
</feature>
<dbReference type="GO" id="GO:0005975">
    <property type="term" value="P:carbohydrate metabolic process"/>
    <property type="evidence" value="ECO:0007669"/>
    <property type="project" value="InterPro"/>
</dbReference>
<dbReference type="InterPro" id="IPR050246">
    <property type="entry name" value="Class_II_FBP_aldolase"/>
</dbReference>